<dbReference type="Gene3D" id="2.60.120.200">
    <property type="match status" value="1"/>
</dbReference>
<dbReference type="SUPFAM" id="SSF49899">
    <property type="entry name" value="Concanavalin A-like lectins/glucanases"/>
    <property type="match status" value="1"/>
</dbReference>
<dbReference type="PROSITE" id="PS51762">
    <property type="entry name" value="GH16_2"/>
    <property type="match status" value="1"/>
</dbReference>
<comment type="similarity">
    <text evidence="1">Belongs to the glycosyl hydrolase 16 family.</text>
</comment>
<sequence length="455" mass="49094">MCSCATSQLYSTVLFALLFGALLPAAAQCIPAPHDSLTPNQAVSLPLLPHWPVISPKSADPVPQICVLRAVQSATAVPPGATFNVTIFFVATSRVSADYTLDLLLVDGHGSVLVAKHDNLNNNLLVLPTSGWAGPVAVTLPLSLPSSAKGTAYLMVGLSGPHGPIAMSAAPGLQQDGQHRFYMGALTVSSSAHTPKLTSSASLDLSHYGLTFDDEFSTVSISDASHNDRSRWYTQNEQCCMTTTDGARTVMAPRFGLHNPFLPTPPNGLSIRLQRNADLWSSGVLTSVDSTGIGFSQQYGYFEMRARFPTGLNTWPAFWLLNTASKSSGAPAGEIDIVEYIANPAFSRYIATTLHDWSDRSTPAMSHHMVDLPTDGFHTYGMLWTASTMTFFFDGAVTFQCPTPAIMHQPYYLLIDLGLGGGWPTNATPPLNELDIQYIRVYRERRTSVQPANVP</sequence>
<dbReference type="InterPro" id="IPR013320">
    <property type="entry name" value="ConA-like_dom_sf"/>
</dbReference>
<comment type="caution">
    <text evidence="4">The sequence shown here is derived from an EMBL/GenBank/DDBJ whole genome shotgun (WGS) entry which is preliminary data.</text>
</comment>
<dbReference type="EMBL" id="JACCCW010000002">
    <property type="protein sequence ID" value="NYF79918.1"/>
    <property type="molecule type" value="Genomic_DNA"/>
</dbReference>
<keyword evidence="2" id="KW-0732">Signal</keyword>
<dbReference type="PANTHER" id="PTHR10963">
    <property type="entry name" value="GLYCOSYL HYDROLASE-RELATED"/>
    <property type="match status" value="1"/>
</dbReference>
<dbReference type="InterPro" id="IPR000757">
    <property type="entry name" value="Beta-glucanase-like"/>
</dbReference>
<reference evidence="4 5" key="1">
    <citation type="submission" date="2020-07" db="EMBL/GenBank/DDBJ databases">
        <title>Genomic Encyclopedia of Type Strains, Phase IV (KMG-V): Genome sequencing to study the core and pangenomes of soil and plant-associated prokaryotes.</title>
        <authorList>
            <person name="Whitman W."/>
        </authorList>
    </citation>
    <scope>NUCLEOTIDE SEQUENCE [LARGE SCALE GENOMIC DNA]</scope>
    <source>
        <strain evidence="4 5">X4EP2</strain>
    </source>
</reference>
<organism evidence="4 5">
    <name type="scientific">Granulicella arctica</name>
    <dbReference type="NCBI Taxonomy" id="940613"/>
    <lineage>
        <taxon>Bacteria</taxon>
        <taxon>Pseudomonadati</taxon>
        <taxon>Acidobacteriota</taxon>
        <taxon>Terriglobia</taxon>
        <taxon>Terriglobales</taxon>
        <taxon>Acidobacteriaceae</taxon>
        <taxon>Granulicella</taxon>
    </lineage>
</organism>
<evidence type="ECO:0000313" key="5">
    <source>
        <dbReference type="Proteomes" id="UP000589520"/>
    </source>
</evidence>
<feature type="chain" id="PRO_5030513805" description="GH16 domain-containing protein" evidence="2">
    <location>
        <begin position="28"/>
        <end position="455"/>
    </location>
</feature>
<accession>A0A7Y9TTF7</accession>
<proteinExistence type="inferred from homology"/>
<dbReference type="RefSeq" id="WP_179490900.1">
    <property type="nucleotide sequence ID" value="NZ_JACCCW010000002.1"/>
</dbReference>
<dbReference type="CDD" id="cd08023">
    <property type="entry name" value="GH16_laminarinase_like"/>
    <property type="match status" value="1"/>
</dbReference>
<dbReference type="GO" id="GO:0004553">
    <property type="term" value="F:hydrolase activity, hydrolyzing O-glycosyl compounds"/>
    <property type="evidence" value="ECO:0007669"/>
    <property type="project" value="InterPro"/>
</dbReference>
<keyword evidence="5" id="KW-1185">Reference proteome</keyword>
<dbReference type="PANTHER" id="PTHR10963:SF55">
    <property type="entry name" value="GLYCOSIDE HYDROLASE FAMILY 16 PROTEIN"/>
    <property type="match status" value="1"/>
</dbReference>
<dbReference type="InterPro" id="IPR050546">
    <property type="entry name" value="Glycosyl_Hydrlase_16"/>
</dbReference>
<dbReference type="Proteomes" id="UP000589520">
    <property type="component" value="Unassembled WGS sequence"/>
</dbReference>
<evidence type="ECO:0000259" key="3">
    <source>
        <dbReference type="PROSITE" id="PS51762"/>
    </source>
</evidence>
<dbReference type="GO" id="GO:0005975">
    <property type="term" value="P:carbohydrate metabolic process"/>
    <property type="evidence" value="ECO:0007669"/>
    <property type="project" value="InterPro"/>
</dbReference>
<name>A0A7Y9TTF7_9BACT</name>
<evidence type="ECO:0000256" key="2">
    <source>
        <dbReference type="SAM" id="SignalP"/>
    </source>
</evidence>
<feature type="signal peptide" evidence="2">
    <location>
        <begin position="1"/>
        <end position="27"/>
    </location>
</feature>
<protein>
    <recommendedName>
        <fullName evidence="3">GH16 domain-containing protein</fullName>
    </recommendedName>
</protein>
<dbReference type="AlphaFoldDB" id="A0A7Y9TTF7"/>
<evidence type="ECO:0000313" key="4">
    <source>
        <dbReference type="EMBL" id="NYF79918.1"/>
    </source>
</evidence>
<dbReference type="Pfam" id="PF00722">
    <property type="entry name" value="Glyco_hydro_16"/>
    <property type="match status" value="1"/>
</dbReference>
<gene>
    <name evidence="4" type="ORF">HDF17_002238</name>
</gene>
<feature type="domain" description="GH16" evidence="3">
    <location>
        <begin position="189"/>
        <end position="447"/>
    </location>
</feature>
<evidence type="ECO:0000256" key="1">
    <source>
        <dbReference type="ARBA" id="ARBA00006865"/>
    </source>
</evidence>